<keyword evidence="3" id="KW-0378">Hydrolase</keyword>
<comment type="caution">
    <text evidence="6">The sequence shown here is derived from an EMBL/GenBank/DDBJ whole genome shotgun (WGS) entry which is preliminary data.</text>
</comment>
<dbReference type="PRINTS" id="PR00132">
    <property type="entry name" value="GLHYDRLASE2"/>
</dbReference>
<dbReference type="Pfam" id="PF02836">
    <property type="entry name" value="Glyco_hydro_2_C"/>
    <property type="match status" value="1"/>
</dbReference>
<accession>A0A316HHV7</accession>
<dbReference type="Gene3D" id="3.20.20.80">
    <property type="entry name" value="Glycosidases"/>
    <property type="match status" value="1"/>
</dbReference>
<dbReference type="AlphaFoldDB" id="A0A316HHV7"/>
<evidence type="ECO:0000256" key="2">
    <source>
        <dbReference type="ARBA" id="ARBA00010116"/>
    </source>
</evidence>
<dbReference type="SMART" id="SM00634">
    <property type="entry name" value="BID_1"/>
    <property type="match status" value="1"/>
</dbReference>
<reference evidence="6 7" key="1">
    <citation type="submission" date="2018-05" db="EMBL/GenBank/DDBJ databases">
        <title>Genomic Encyclopedia of Archaeal and Bacterial Type Strains, Phase II (KMG-II): from individual species to whole genera.</title>
        <authorList>
            <person name="Goeker M."/>
        </authorList>
    </citation>
    <scope>NUCLEOTIDE SEQUENCE [LARGE SCALE GENOMIC DNA]</scope>
    <source>
        <strain evidence="6 7">DSM 19975</strain>
    </source>
</reference>
<dbReference type="Gene3D" id="2.60.120.260">
    <property type="entry name" value="Galactose-binding domain-like"/>
    <property type="match status" value="2"/>
</dbReference>
<dbReference type="InterPro" id="IPR040605">
    <property type="entry name" value="Glyco_hydro2_dom5"/>
</dbReference>
<dbReference type="InterPro" id="IPR006102">
    <property type="entry name" value="Ig-like_GH2"/>
</dbReference>
<dbReference type="SUPFAM" id="SSF49303">
    <property type="entry name" value="beta-Galactosidase/glucuronidase domain"/>
    <property type="match status" value="1"/>
</dbReference>
<evidence type="ECO:0000313" key="6">
    <source>
        <dbReference type="EMBL" id="PWK79570.1"/>
    </source>
</evidence>
<organism evidence="6 7">
    <name type="scientific">Mucilaginibacter oryzae</name>
    <dbReference type="NCBI Taxonomy" id="468058"/>
    <lineage>
        <taxon>Bacteria</taxon>
        <taxon>Pseudomonadati</taxon>
        <taxon>Bacteroidota</taxon>
        <taxon>Sphingobacteriia</taxon>
        <taxon>Sphingobacteriales</taxon>
        <taxon>Sphingobacteriaceae</taxon>
        <taxon>Mucilaginibacter</taxon>
    </lineage>
</organism>
<dbReference type="InterPro" id="IPR006104">
    <property type="entry name" value="Glyco_hydro_2_N"/>
</dbReference>
<feature type="domain" description="F5/8 type C" evidence="5">
    <location>
        <begin position="769"/>
        <end position="871"/>
    </location>
</feature>
<sequence>MKHFKSLFFKPVKHLLIVFFLISSTLPVLGRASKNSADKAGKGSRLSKNFNADWKFKIGDAKGAEEAAFDDRQWELTSLPHSFSTPYFMSPEFYVGYGWYRKHFLAPNGFQHKIVSLEFEGVFQQAEIFINGMFVGEHRGGYTAFSIDVTKALKPGDNIVSVRVNNLWNPQLAPRAGEHVFSGGIYRDVYLVVTNPIHVDLYGTFVQTPVVSKESAKVLVETDVKNETKNDQTVQIRTDLVNTNGKIVASYSSSELIGAQSVKTITQNVGTILKPLLWHPDHPYLYTAITSLSIANKVIDQYKTVFGVRTFRWTADKGFFLNGEHLYLRGANVHQDHAGWGDAVTNAGFYRDVKMVKDAGFNFIRGSHYPHDPAFVDACDRLGVIFWSENPFWGIGGSDNVPDGYWNGSAYPLNSKDTAAFEASVKQQFREMVKMHRNHASIAIWSVSNEPFFTAPHTVAAMRALLGKLVKISHEIDPTRLAAVGGAQRPLDSNRIDKIGDVAGYNGDGSAIEIFQDPGIPNMVSEYGGTYSERPGKYEPGWGDLSKDNGEPVHPWRSGQSLWCAFDHGSIAGAGMAKLGIIDYFRIPKRAWYWYRNHYRGIAPPEWPVAGKPAALRLEADKRSAGTDGTDDVRLQVTIVDKNGKPLSNSPDVKLDVVSGPGEFPTGSSINFSEKSDIRIMDGQAAIEFRSQFAGKSIIRATSPGMPAAELTIDFKGGRPYQPEFKVKDRPYTRFEKENPKTELQVFGRNNPTFASSFSQNHLPGYAADGDPDTWWQPNDNDTHPHWTLDTEKKLSIQNLMITFPSEEAYQYKIEISDDQEKWNLISDLSNNVQKEKIKNLKNINADGRYIRISFVHNTKSAISEISVTGAVLQ</sequence>
<dbReference type="InterPro" id="IPR051913">
    <property type="entry name" value="GH2_Domain-Containing"/>
</dbReference>
<dbReference type="InterPro" id="IPR006101">
    <property type="entry name" value="Glyco_hydro_2"/>
</dbReference>
<evidence type="ECO:0000256" key="1">
    <source>
        <dbReference type="ARBA" id="ARBA00007401"/>
    </source>
</evidence>
<dbReference type="SUPFAM" id="SSF49785">
    <property type="entry name" value="Galactose-binding domain-like"/>
    <property type="match status" value="2"/>
</dbReference>
<dbReference type="Pfam" id="PF18565">
    <property type="entry name" value="Glyco_hydro2_C5"/>
    <property type="match status" value="1"/>
</dbReference>
<dbReference type="SUPFAM" id="SSF51445">
    <property type="entry name" value="(Trans)glycosidases"/>
    <property type="match status" value="1"/>
</dbReference>
<dbReference type="Pfam" id="PF00703">
    <property type="entry name" value="Glyco_hydro_2"/>
    <property type="match status" value="1"/>
</dbReference>
<proteinExistence type="inferred from homology"/>
<dbReference type="GO" id="GO:0004553">
    <property type="term" value="F:hydrolase activity, hydrolyzing O-glycosyl compounds"/>
    <property type="evidence" value="ECO:0007669"/>
    <property type="project" value="InterPro"/>
</dbReference>
<protein>
    <submittedName>
        <fullName evidence="6">F5/8 type C domain-containing protein</fullName>
    </submittedName>
</protein>
<dbReference type="PANTHER" id="PTHR42732">
    <property type="entry name" value="BETA-GALACTOSIDASE"/>
    <property type="match status" value="1"/>
</dbReference>
<dbReference type="Proteomes" id="UP000245678">
    <property type="component" value="Unassembled WGS sequence"/>
</dbReference>
<evidence type="ECO:0000259" key="5">
    <source>
        <dbReference type="PROSITE" id="PS50022"/>
    </source>
</evidence>
<keyword evidence="4" id="KW-0326">Glycosidase</keyword>
<dbReference type="SUPFAM" id="SSF49373">
    <property type="entry name" value="Invasin/intimin cell-adhesion fragments"/>
    <property type="match status" value="1"/>
</dbReference>
<dbReference type="Pfam" id="PF02837">
    <property type="entry name" value="Glyco_hydro_2_N"/>
    <property type="match status" value="1"/>
</dbReference>
<dbReference type="InterPro" id="IPR017853">
    <property type="entry name" value="GH"/>
</dbReference>
<comment type="similarity">
    <text evidence="2">Belongs to the intimin/invasin family.</text>
</comment>
<dbReference type="GO" id="GO:0005975">
    <property type="term" value="P:carbohydrate metabolic process"/>
    <property type="evidence" value="ECO:0007669"/>
    <property type="project" value="InterPro"/>
</dbReference>
<dbReference type="InterPro" id="IPR008979">
    <property type="entry name" value="Galactose-bd-like_sf"/>
</dbReference>
<name>A0A316HHV7_9SPHI</name>
<evidence type="ECO:0000256" key="3">
    <source>
        <dbReference type="ARBA" id="ARBA00022801"/>
    </source>
</evidence>
<dbReference type="Pfam" id="PF00754">
    <property type="entry name" value="F5_F8_type_C"/>
    <property type="match status" value="1"/>
</dbReference>
<dbReference type="InterPro" id="IPR006103">
    <property type="entry name" value="Glyco_hydro_2_cat"/>
</dbReference>
<evidence type="ECO:0000313" key="7">
    <source>
        <dbReference type="Proteomes" id="UP000245678"/>
    </source>
</evidence>
<comment type="similarity">
    <text evidence="1">Belongs to the glycosyl hydrolase 2 family.</text>
</comment>
<dbReference type="PROSITE" id="PS50022">
    <property type="entry name" value="FA58C_3"/>
    <property type="match status" value="1"/>
</dbReference>
<dbReference type="InterPro" id="IPR013783">
    <property type="entry name" value="Ig-like_fold"/>
</dbReference>
<keyword evidence="7" id="KW-1185">Reference proteome</keyword>
<gene>
    <name evidence="6" type="ORF">LX99_00027</name>
</gene>
<dbReference type="InterPro" id="IPR008964">
    <property type="entry name" value="Invasin/intimin_cell_adhesion"/>
</dbReference>
<dbReference type="Gene3D" id="2.60.40.10">
    <property type="entry name" value="Immunoglobulins"/>
    <property type="match status" value="2"/>
</dbReference>
<dbReference type="PANTHER" id="PTHR42732:SF1">
    <property type="entry name" value="BETA-MANNOSIDASE"/>
    <property type="match status" value="1"/>
</dbReference>
<dbReference type="RefSeq" id="WP_109605308.1">
    <property type="nucleotide sequence ID" value="NZ_QGHA01000001.1"/>
</dbReference>
<dbReference type="InterPro" id="IPR003344">
    <property type="entry name" value="Big_1_dom"/>
</dbReference>
<evidence type="ECO:0000256" key="4">
    <source>
        <dbReference type="ARBA" id="ARBA00023295"/>
    </source>
</evidence>
<dbReference type="EMBL" id="QGHA01000001">
    <property type="protein sequence ID" value="PWK79570.1"/>
    <property type="molecule type" value="Genomic_DNA"/>
</dbReference>
<dbReference type="InterPro" id="IPR000421">
    <property type="entry name" value="FA58C"/>
</dbReference>
<dbReference type="InterPro" id="IPR036156">
    <property type="entry name" value="Beta-gal/glucu_dom_sf"/>
</dbReference>